<dbReference type="PROSITE" id="PS50103">
    <property type="entry name" value="ZF_C3H1"/>
    <property type="match status" value="1"/>
</dbReference>
<dbReference type="HOGENOM" id="CLU_348842_0_0_1"/>
<dbReference type="EMBL" id="GL385395">
    <property type="protein sequence ID" value="EJT80793.1"/>
    <property type="molecule type" value="Genomic_DNA"/>
</dbReference>
<feature type="zinc finger region" description="C3H1-type" evidence="1">
    <location>
        <begin position="538"/>
        <end position="567"/>
    </location>
</feature>
<evidence type="ECO:0000259" key="3">
    <source>
        <dbReference type="PROSITE" id="PS50103"/>
    </source>
</evidence>
<dbReference type="GO" id="GO:0008270">
    <property type="term" value="F:zinc ion binding"/>
    <property type="evidence" value="ECO:0007669"/>
    <property type="project" value="UniProtKB-KW"/>
</dbReference>
<feature type="domain" description="C3H1-type" evidence="3">
    <location>
        <begin position="538"/>
        <end position="567"/>
    </location>
</feature>
<dbReference type="GeneID" id="20341245"/>
<name>J3NHQ0_GAET3</name>
<dbReference type="OrthoDB" id="5355510at2759"/>
<dbReference type="STRING" id="644352.J3NHQ0"/>
<reference evidence="4" key="2">
    <citation type="submission" date="2010-07" db="EMBL/GenBank/DDBJ databases">
        <authorList>
            <consortium name="The Broad Institute Genome Sequencing Platform"/>
            <consortium name="Broad Institute Genome Sequencing Center for Infectious Disease"/>
            <person name="Ma L.-J."/>
            <person name="Dead R."/>
            <person name="Young S."/>
            <person name="Zeng Q."/>
            <person name="Koehrsen M."/>
            <person name="Alvarado L."/>
            <person name="Berlin A."/>
            <person name="Chapman S.B."/>
            <person name="Chen Z."/>
            <person name="Freedman E."/>
            <person name="Gellesch M."/>
            <person name="Goldberg J."/>
            <person name="Griggs A."/>
            <person name="Gujja S."/>
            <person name="Heilman E.R."/>
            <person name="Heiman D."/>
            <person name="Hepburn T."/>
            <person name="Howarth C."/>
            <person name="Jen D."/>
            <person name="Larson L."/>
            <person name="Mehta T."/>
            <person name="Neiman D."/>
            <person name="Pearson M."/>
            <person name="Roberts A."/>
            <person name="Saif S."/>
            <person name="Shea T."/>
            <person name="Shenoy N."/>
            <person name="Sisk P."/>
            <person name="Stolte C."/>
            <person name="Sykes S."/>
            <person name="Walk T."/>
            <person name="White J."/>
            <person name="Yandava C."/>
            <person name="Haas B."/>
            <person name="Nusbaum C."/>
            <person name="Birren B."/>
        </authorList>
    </citation>
    <scope>NUCLEOTIDE SEQUENCE</scope>
    <source>
        <strain evidence="4">R3-111a-1</strain>
    </source>
</reference>
<feature type="region of interest" description="Disordered" evidence="2">
    <location>
        <begin position="174"/>
        <end position="214"/>
    </location>
</feature>
<keyword evidence="6" id="KW-1185">Reference proteome</keyword>
<feature type="region of interest" description="Disordered" evidence="2">
    <location>
        <begin position="319"/>
        <end position="340"/>
    </location>
</feature>
<evidence type="ECO:0000313" key="6">
    <source>
        <dbReference type="Proteomes" id="UP000006039"/>
    </source>
</evidence>
<feature type="compositionally biased region" description="Polar residues" evidence="2">
    <location>
        <begin position="188"/>
        <end position="199"/>
    </location>
</feature>
<keyword evidence="1" id="KW-0862">Zinc</keyword>
<protein>
    <recommendedName>
        <fullName evidence="3">C3H1-type domain-containing protein</fullName>
    </recommendedName>
</protein>
<dbReference type="InterPro" id="IPR000571">
    <property type="entry name" value="Znf_CCCH"/>
</dbReference>
<reference evidence="4" key="3">
    <citation type="submission" date="2010-09" db="EMBL/GenBank/DDBJ databases">
        <title>Annotation of Gaeumannomyces graminis var. tritici R3-111a-1.</title>
        <authorList>
            <consortium name="The Broad Institute Genome Sequencing Platform"/>
            <person name="Ma L.-J."/>
            <person name="Dead R."/>
            <person name="Young S.K."/>
            <person name="Zeng Q."/>
            <person name="Gargeya S."/>
            <person name="Fitzgerald M."/>
            <person name="Haas B."/>
            <person name="Abouelleil A."/>
            <person name="Alvarado L."/>
            <person name="Arachchi H.M."/>
            <person name="Berlin A."/>
            <person name="Brown A."/>
            <person name="Chapman S.B."/>
            <person name="Chen Z."/>
            <person name="Dunbar C."/>
            <person name="Freedman E."/>
            <person name="Gearin G."/>
            <person name="Gellesch M."/>
            <person name="Goldberg J."/>
            <person name="Griggs A."/>
            <person name="Gujja S."/>
            <person name="Heiman D."/>
            <person name="Howarth C."/>
            <person name="Larson L."/>
            <person name="Lui A."/>
            <person name="MacDonald P.J.P."/>
            <person name="Mehta T."/>
            <person name="Montmayeur A."/>
            <person name="Murphy C."/>
            <person name="Neiman D."/>
            <person name="Pearson M."/>
            <person name="Priest M."/>
            <person name="Roberts A."/>
            <person name="Saif S."/>
            <person name="Shea T."/>
            <person name="Shenoy N."/>
            <person name="Sisk P."/>
            <person name="Stolte C."/>
            <person name="Sykes S."/>
            <person name="Yandava C."/>
            <person name="Wortman J."/>
            <person name="Nusbaum C."/>
            <person name="Birren B."/>
        </authorList>
    </citation>
    <scope>NUCLEOTIDE SEQUENCE</scope>
    <source>
        <strain evidence="4">R3-111a-1</strain>
    </source>
</reference>
<feature type="region of interest" description="Disordered" evidence="2">
    <location>
        <begin position="1"/>
        <end position="34"/>
    </location>
</feature>
<evidence type="ECO:0000256" key="2">
    <source>
        <dbReference type="SAM" id="MobiDB-lite"/>
    </source>
</evidence>
<sequence>MDRTRGSQEQGVTAAANSFQGLGRSARGKPQHLSTVHHPQHYSYVPRSEYVHGGALGMNLSAFPRGGSAAGLQSSTLFGLDGLQRRAQGWGKLVDGPRWPGDGCSVDSAVSLAQSCGGGDAGVGGCEGLSDGRVDADIKLNTEEVQKQAGLHGTTTSTHISPIENNMKQTLVQDCKASGDGPDHPQDLPQNNPTSSSFSKRPLPHQLENEDKMPVGDQLYDAYKAQGGGGADMRDLRVEHDDKSTSSASNDFVFDAFMTKGGSGIRELHPQHDNSITNNDLRHDAFMTKSGANMREPRAEHDKSAVTGDQLHSSFRAQGGAGMRDLHTEHGKSTTTGNLHHDAFKVKGGVGMREPRAEHDKPTAGNELVYDAFKAKGGTGIRELNAKHEKSTASGDDDIYNANDDDEEPTFGIQTERRHVKQVFRNNKGDYYLDRGHGRCTKLIPADMLPPLVDVPAIQVASSDMTILPVPPAAGRTGRSVYLHPVETAAPLVASTIVKATPAAKDHDSSTSSSPGSPDNVQSRIDDIVASQPETKKKKVKVFCDKWVHDGVCAFTQQGCRYKHEMPYDRATQVSLGLFQGFPSWWRRHQAELQQIASPPQGAGAIMGAQEVVVGGGGSEQTLVMGSRALGGVRDFVSPPPHAGAHVAQYGQMVTVAAPADRQQLVREMPWRRQVEAAPVPPRAAQAPIGHIGHIGRDAVGFPAFPAPAPAHYYYKPEADIAGRESSSSSGPGAHWGAVGSPVPHAAEVTSGRARARARSQQTPEHRGRLATPNMFGALQSSPESSGSTDSSRGLGSGAKLTSPNEGN</sequence>
<dbReference type="RefSeq" id="XP_009216802.1">
    <property type="nucleotide sequence ID" value="XM_009218538.1"/>
</dbReference>
<organism evidence="4">
    <name type="scientific">Gaeumannomyces tritici (strain R3-111a-1)</name>
    <name type="common">Wheat and barley take-all root rot fungus</name>
    <name type="synonym">Gaeumannomyces graminis var. tritici</name>
    <dbReference type="NCBI Taxonomy" id="644352"/>
    <lineage>
        <taxon>Eukaryota</taxon>
        <taxon>Fungi</taxon>
        <taxon>Dikarya</taxon>
        <taxon>Ascomycota</taxon>
        <taxon>Pezizomycotina</taxon>
        <taxon>Sordariomycetes</taxon>
        <taxon>Sordariomycetidae</taxon>
        <taxon>Magnaporthales</taxon>
        <taxon>Magnaporthaceae</taxon>
        <taxon>Gaeumannomyces</taxon>
    </lineage>
</organism>
<dbReference type="VEuPathDB" id="FungiDB:GGTG_00787"/>
<dbReference type="eggNOG" id="ENOG502ST3I">
    <property type="taxonomic scope" value="Eukaryota"/>
</dbReference>
<accession>J3NHQ0</accession>
<feature type="region of interest" description="Disordered" evidence="2">
    <location>
        <begin position="501"/>
        <end position="523"/>
    </location>
</feature>
<proteinExistence type="predicted"/>
<keyword evidence="1" id="KW-0479">Metal-binding</keyword>
<evidence type="ECO:0000313" key="4">
    <source>
        <dbReference type="EMBL" id="EJT80793.1"/>
    </source>
</evidence>
<dbReference type="EnsemblFungi" id="EJT80793">
    <property type="protein sequence ID" value="EJT80793"/>
    <property type="gene ID" value="GGTG_00787"/>
</dbReference>
<dbReference type="AlphaFoldDB" id="J3NHQ0"/>
<reference evidence="5" key="5">
    <citation type="submission" date="2018-04" db="UniProtKB">
        <authorList>
            <consortium name="EnsemblFungi"/>
        </authorList>
    </citation>
    <scope>IDENTIFICATION</scope>
    <source>
        <strain evidence="5">R3-111a-1</strain>
    </source>
</reference>
<evidence type="ECO:0000256" key="1">
    <source>
        <dbReference type="PROSITE-ProRule" id="PRU00723"/>
    </source>
</evidence>
<reference evidence="6" key="1">
    <citation type="submission" date="2010-07" db="EMBL/GenBank/DDBJ databases">
        <title>The genome sequence of Gaeumannomyces graminis var. tritici strain R3-111a-1.</title>
        <authorList>
            <consortium name="The Broad Institute Genome Sequencing Platform"/>
            <person name="Ma L.-J."/>
            <person name="Dead R."/>
            <person name="Young S."/>
            <person name="Zeng Q."/>
            <person name="Koehrsen M."/>
            <person name="Alvarado L."/>
            <person name="Berlin A."/>
            <person name="Chapman S.B."/>
            <person name="Chen Z."/>
            <person name="Freedman E."/>
            <person name="Gellesch M."/>
            <person name="Goldberg J."/>
            <person name="Griggs A."/>
            <person name="Gujja S."/>
            <person name="Heilman E.R."/>
            <person name="Heiman D."/>
            <person name="Hepburn T."/>
            <person name="Howarth C."/>
            <person name="Jen D."/>
            <person name="Larson L."/>
            <person name="Mehta T."/>
            <person name="Neiman D."/>
            <person name="Pearson M."/>
            <person name="Roberts A."/>
            <person name="Saif S."/>
            <person name="Shea T."/>
            <person name="Shenoy N."/>
            <person name="Sisk P."/>
            <person name="Stolte C."/>
            <person name="Sykes S."/>
            <person name="Walk T."/>
            <person name="White J."/>
            <person name="Yandava C."/>
            <person name="Haas B."/>
            <person name="Nusbaum C."/>
            <person name="Birren B."/>
        </authorList>
    </citation>
    <scope>NUCLEOTIDE SEQUENCE [LARGE SCALE GENOMIC DNA]</scope>
    <source>
        <strain evidence="6">R3-111a-1</strain>
    </source>
</reference>
<gene>
    <name evidence="5" type="primary">20341245</name>
    <name evidence="4" type="ORF">GGTG_00787</name>
</gene>
<dbReference type="Proteomes" id="UP000006039">
    <property type="component" value="Unassembled WGS sequence"/>
</dbReference>
<feature type="compositionally biased region" description="Polar residues" evidence="2">
    <location>
        <begin position="7"/>
        <end position="20"/>
    </location>
</feature>
<reference evidence="5" key="4">
    <citation type="journal article" date="2015" name="G3 (Bethesda)">
        <title>Genome sequences of three phytopathogenic species of the Magnaporthaceae family of fungi.</title>
        <authorList>
            <person name="Okagaki L.H."/>
            <person name="Nunes C.C."/>
            <person name="Sailsbery J."/>
            <person name="Clay B."/>
            <person name="Brown D."/>
            <person name="John T."/>
            <person name="Oh Y."/>
            <person name="Young N."/>
            <person name="Fitzgerald M."/>
            <person name="Haas B.J."/>
            <person name="Zeng Q."/>
            <person name="Young S."/>
            <person name="Adiconis X."/>
            <person name="Fan L."/>
            <person name="Levin J.Z."/>
            <person name="Mitchell T.K."/>
            <person name="Okubara P.A."/>
            <person name="Farman M.L."/>
            <person name="Kohn L.M."/>
            <person name="Birren B."/>
            <person name="Ma L.-J."/>
            <person name="Dean R.A."/>
        </authorList>
    </citation>
    <scope>NUCLEOTIDE SEQUENCE</scope>
    <source>
        <strain evidence="5">R3-111a-1</strain>
    </source>
</reference>
<evidence type="ECO:0000313" key="5">
    <source>
        <dbReference type="EnsemblFungi" id="EJT80793"/>
    </source>
</evidence>
<feature type="compositionally biased region" description="Low complexity" evidence="2">
    <location>
        <begin position="781"/>
        <end position="794"/>
    </location>
</feature>
<feature type="region of interest" description="Disordered" evidence="2">
    <location>
        <begin position="722"/>
        <end position="808"/>
    </location>
</feature>
<keyword evidence="1" id="KW-0863">Zinc-finger</keyword>